<dbReference type="EMBL" id="LGGX01000009">
    <property type="protein sequence ID" value="KUK86977.1"/>
    <property type="molecule type" value="Genomic_DNA"/>
</dbReference>
<dbReference type="InterPro" id="IPR011055">
    <property type="entry name" value="Dup_hybrid_motif"/>
</dbReference>
<evidence type="ECO:0000313" key="2">
    <source>
        <dbReference type="EMBL" id="KUK86977.1"/>
    </source>
</evidence>
<organism evidence="2 3">
    <name type="scientific">candidate division TA06 bacterium 34_109</name>
    <dbReference type="NCBI Taxonomy" id="1635277"/>
    <lineage>
        <taxon>Bacteria</taxon>
        <taxon>Bacteria division TA06</taxon>
    </lineage>
</organism>
<feature type="domain" description="M23ase beta-sheet core" evidence="1">
    <location>
        <begin position="66"/>
        <end position="166"/>
    </location>
</feature>
<dbReference type="PATRIC" id="fig|1635277.3.peg.1311"/>
<dbReference type="SUPFAM" id="SSF51261">
    <property type="entry name" value="Duplicated hybrid motif"/>
    <property type="match status" value="1"/>
</dbReference>
<protein>
    <recommendedName>
        <fullName evidence="1">M23ase beta-sheet core domain-containing protein</fullName>
    </recommendedName>
</protein>
<evidence type="ECO:0000259" key="1">
    <source>
        <dbReference type="Pfam" id="PF01551"/>
    </source>
</evidence>
<dbReference type="Proteomes" id="UP000053467">
    <property type="component" value="Unassembled WGS sequence"/>
</dbReference>
<evidence type="ECO:0000313" key="3">
    <source>
        <dbReference type="Proteomes" id="UP000053467"/>
    </source>
</evidence>
<proteinExistence type="predicted"/>
<dbReference type="Pfam" id="PF01551">
    <property type="entry name" value="Peptidase_M23"/>
    <property type="match status" value="1"/>
</dbReference>
<sequence>MKKNKVLFLIFFSIFLFLKTFPELVTDIFYLPIDVENRRVLKPSYINSSGDFGIWRKPYRGINGHYHTGIDFKNPGKKKGALEPIFSCGVGIVKSVIKNGPSSTVIIEHTLRNNRKVYSVYLHISDIMVSPNDTVDEKTVLGSFIDYKKLDKWGEFLNHLHFEMMKVPPKFVGMDRGDSIFNSYSIEIKKKNIIDDYYFDPKIFFIRY</sequence>
<name>A0A117M6G5_UNCT6</name>
<dbReference type="AlphaFoldDB" id="A0A117M6G5"/>
<dbReference type="Gene3D" id="2.70.70.10">
    <property type="entry name" value="Glucose Permease (Domain IIA)"/>
    <property type="match status" value="1"/>
</dbReference>
<dbReference type="InterPro" id="IPR016047">
    <property type="entry name" value="M23ase_b-sheet_dom"/>
</dbReference>
<dbReference type="CDD" id="cd12797">
    <property type="entry name" value="M23_peptidase"/>
    <property type="match status" value="1"/>
</dbReference>
<accession>A0A117M6G5</accession>
<gene>
    <name evidence="2" type="ORF">XE03_1066</name>
</gene>
<reference evidence="3" key="1">
    <citation type="journal article" date="2015" name="MBio">
        <title>Genome-Resolved Metagenomic Analysis Reveals Roles for Candidate Phyla and Other Microbial Community Members in Biogeochemical Transformations in Oil Reservoirs.</title>
        <authorList>
            <person name="Hu P."/>
            <person name="Tom L."/>
            <person name="Singh A."/>
            <person name="Thomas B.C."/>
            <person name="Baker B.J."/>
            <person name="Piceno Y.M."/>
            <person name="Andersen G.L."/>
            <person name="Banfield J.F."/>
        </authorList>
    </citation>
    <scope>NUCLEOTIDE SEQUENCE [LARGE SCALE GENOMIC DNA]</scope>
</reference>
<comment type="caution">
    <text evidence="2">The sequence shown here is derived from an EMBL/GenBank/DDBJ whole genome shotgun (WGS) entry which is preliminary data.</text>
</comment>